<evidence type="ECO:0000256" key="1">
    <source>
        <dbReference type="SAM" id="MobiDB-lite"/>
    </source>
</evidence>
<evidence type="ECO:0000259" key="4">
    <source>
        <dbReference type="Pfam" id="PF24808"/>
    </source>
</evidence>
<keyword evidence="3" id="KW-0732">Signal</keyword>
<keyword evidence="2" id="KW-0812">Transmembrane</keyword>
<dbReference type="PANTHER" id="PTHR38118">
    <property type="entry name" value="ANCHORED CELL WALL PROTEIN 11-RELATED"/>
    <property type="match status" value="1"/>
</dbReference>
<feature type="region of interest" description="Disordered" evidence="1">
    <location>
        <begin position="124"/>
        <end position="150"/>
    </location>
</feature>
<keyword evidence="6" id="KW-1185">Reference proteome</keyword>
<feature type="transmembrane region" description="Helical" evidence="2">
    <location>
        <begin position="173"/>
        <end position="193"/>
    </location>
</feature>
<dbReference type="PANTHER" id="PTHR38118:SF2">
    <property type="entry name" value="CDP-ALCOHOL PHOSPHATIDYLTRANSFERASE PROTEIN"/>
    <property type="match status" value="1"/>
</dbReference>
<keyword evidence="2" id="KW-0472">Membrane</keyword>
<name>A0A6A6UPW1_9PEZI</name>
<feature type="domain" description="DUF7707" evidence="4">
    <location>
        <begin position="21"/>
        <end position="124"/>
    </location>
</feature>
<feature type="chain" id="PRO_5025396425" description="DUF7707 domain-containing protein" evidence="3">
    <location>
        <begin position="20"/>
        <end position="194"/>
    </location>
</feature>
<dbReference type="InterPro" id="IPR056124">
    <property type="entry name" value="DUF7707"/>
</dbReference>
<sequence>MRSFAITTILAGLASIVSSQSLDPASVPLSTRDSWCSDQKAACPLICLQTSTSATTLANDCDPTTLGWHCVCSNGVTPNETEYSLTIPYHVCQEYGNQCVTKCGQDNACSSNCRTQFVCGAADPTKVNSTSSSSSTATSSGSAASSSGAGTFGGSSSSSSGSSGSSAGNMVQVGQSLGLGMIVVGVMAGFAMIL</sequence>
<protein>
    <recommendedName>
        <fullName evidence="4">DUF7707 domain-containing protein</fullName>
    </recommendedName>
</protein>
<organism evidence="5 6">
    <name type="scientific">Microthyrium microscopicum</name>
    <dbReference type="NCBI Taxonomy" id="703497"/>
    <lineage>
        <taxon>Eukaryota</taxon>
        <taxon>Fungi</taxon>
        <taxon>Dikarya</taxon>
        <taxon>Ascomycota</taxon>
        <taxon>Pezizomycotina</taxon>
        <taxon>Dothideomycetes</taxon>
        <taxon>Dothideomycetes incertae sedis</taxon>
        <taxon>Microthyriales</taxon>
        <taxon>Microthyriaceae</taxon>
        <taxon>Microthyrium</taxon>
    </lineage>
</organism>
<evidence type="ECO:0000256" key="3">
    <source>
        <dbReference type="SAM" id="SignalP"/>
    </source>
</evidence>
<dbReference type="AlphaFoldDB" id="A0A6A6UPW1"/>
<gene>
    <name evidence="5" type="ORF">BT63DRAFT_449292</name>
</gene>
<keyword evidence="2" id="KW-1133">Transmembrane helix</keyword>
<dbReference type="OrthoDB" id="2439692at2759"/>
<evidence type="ECO:0000313" key="5">
    <source>
        <dbReference type="EMBL" id="KAF2674302.1"/>
    </source>
</evidence>
<evidence type="ECO:0000256" key="2">
    <source>
        <dbReference type="SAM" id="Phobius"/>
    </source>
</evidence>
<proteinExistence type="predicted"/>
<accession>A0A6A6UPW1</accession>
<reference evidence="5" key="1">
    <citation type="journal article" date="2020" name="Stud. Mycol.">
        <title>101 Dothideomycetes genomes: a test case for predicting lifestyles and emergence of pathogens.</title>
        <authorList>
            <person name="Haridas S."/>
            <person name="Albert R."/>
            <person name="Binder M."/>
            <person name="Bloem J."/>
            <person name="Labutti K."/>
            <person name="Salamov A."/>
            <person name="Andreopoulos B."/>
            <person name="Baker S."/>
            <person name="Barry K."/>
            <person name="Bills G."/>
            <person name="Bluhm B."/>
            <person name="Cannon C."/>
            <person name="Castanera R."/>
            <person name="Culley D."/>
            <person name="Daum C."/>
            <person name="Ezra D."/>
            <person name="Gonzalez J."/>
            <person name="Henrissat B."/>
            <person name="Kuo A."/>
            <person name="Liang C."/>
            <person name="Lipzen A."/>
            <person name="Lutzoni F."/>
            <person name="Magnuson J."/>
            <person name="Mondo S."/>
            <person name="Nolan M."/>
            <person name="Ohm R."/>
            <person name="Pangilinan J."/>
            <person name="Park H.-J."/>
            <person name="Ramirez L."/>
            <person name="Alfaro M."/>
            <person name="Sun H."/>
            <person name="Tritt A."/>
            <person name="Yoshinaga Y."/>
            <person name="Zwiers L.-H."/>
            <person name="Turgeon B."/>
            <person name="Goodwin S."/>
            <person name="Spatafora J."/>
            <person name="Crous P."/>
            <person name="Grigoriev I."/>
        </authorList>
    </citation>
    <scope>NUCLEOTIDE SEQUENCE</scope>
    <source>
        <strain evidence="5">CBS 115976</strain>
    </source>
</reference>
<dbReference type="EMBL" id="MU004230">
    <property type="protein sequence ID" value="KAF2674302.1"/>
    <property type="molecule type" value="Genomic_DNA"/>
</dbReference>
<dbReference type="Proteomes" id="UP000799302">
    <property type="component" value="Unassembled WGS sequence"/>
</dbReference>
<feature type="signal peptide" evidence="3">
    <location>
        <begin position="1"/>
        <end position="19"/>
    </location>
</feature>
<dbReference type="Pfam" id="PF24808">
    <property type="entry name" value="DUF7707"/>
    <property type="match status" value="1"/>
</dbReference>
<evidence type="ECO:0000313" key="6">
    <source>
        <dbReference type="Proteomes" id="UP000799302"/>
    </source>
</evidence>
<feature type="compositionally biased region" description="Low complexity" evidence="1">
    <location>
        <begin position="129"/>
        <end position="150"/>
    </location>
</feature>